<dbReference type="EMBL" id="SULI01000003">
    <property type="protein sequence ID" value="TKZ21745.1"/>
    <property type="molecule type" value="Genomic_DNA"/>
</dbReference>
<keyword evidence="1" id="KW-0732">Signal</keyword>
<reference evidence="2 3" key="1">
    <citation type="submission" date="2019-04" db="EMBL/GenBank/DDBJ databases">
        <title>Genome sequence of Pelagicola litoralis CL-ES2.</title>
        <authorList>
            <person name="Cao J."/>
        </authorList>
    </citation>
    <scope>NUCLEOTIDE SEQUENCE [LARGE SCALE GENOMIC DNA]</scope>
    <source>
        <strain evidence="2 3">CL-ES2</strain>
    </source>
</reference>
<evidence type="ECO:0000313" key="2">
    <source>
        <dbReference type="EMBL" id="TKZ21745.1"/>
    </source>
</evidence>
<accession>A0A4U7N745</accession>
<dbReference type="Proteomes" id="UP000306575">
    <property type="component" value="Unassembled WGS sequence"/>
</dbReference>
<organism evidence="2 3">
    <name type="scientific">Shimia litoralis</name>
    <dbReference type="NCBI Taxonomy" id="420403"/>
    <lineage>
        <taxon>Bacteria</taxon>
        <taxon>Pseudomonadati</taxon>
        <taxon>Pseudomonadota</taxon>
        <taxon>Alphaproteobacteria</taxon>
        <taxon>Rhodobacterales</taxon>
        <taxon>Roseobacteraceae</taxon>
    </lineage>
</organism>
<dbReference type="RefSeq" id="WP_138015068.1">
    <property type="nucleotide sequence ID" value="NZ_SULI01000003.1"/>
</dbReference>
<keyword evidence="3" id="KW-1185">Reference proteome</keyword>
<gene>
    <name evidence="2" type="ORF">FAP39_03860</name>
</gene>
<comment type="caution">
    <text evidence="2">The sequence shown here is derived from an EMBL/GenBank/DDBJ whole genome shotgun (WGS) entry which is preliminary data.</text>
</comment>
<dbReference type="OrthoDB" id="7871639at2"/>
<dbReference type="AlphaFoldDB" id="A0A4U7N745"/>
<evidence type="ECO:0000256" key="1">
    <source>
        <dbReference type="SAM" id="SignalP"/>
    </source>
</evidence>
<feature type="chain" id="PRO_5020575835" description="D-galactarate dehydratase" evidence="1">
    <location>
        <begin position="20"/>
        <end position="144"/>
    </location>
</feature>
<protein>
    <recommendedName>
        <fullName evidence="4">D-galactarate dehydratase</fullName>
    </recommendedName>
</protein>
<sequence length="144" mass="14606">MFSKTALGLVFCVCLSACAKIQPQAMDVAGDAAIAPLPAGTVRPVARPETATSAHTTGSLTAARGDLGATIVSLGSPTESGMWLKTPLVRTQTTGHVTFGAASQKVKLIPIEGAASAGSRMSLAAMQALGVPLTELVEIRVFAD</sequence>
<evidence type="ECO:0008006" key="4">
    <source>
        <dbReference type="Google" id="ProtNLM"/>
    </source>
</evidence>
<name>A0A4U7N745_9RHOB</name>
<feature type="signal peptide" evidence="1">
    <location>
        <begin position="1"/>
        <end position="19"/>
    </location>
</feature>
<proteinExistence type="predicted"/>
<evidence type="ECO:0000313" key="3">
    <source>
        <dbReference type="Proteomes" id="UP000306575"/>
    </source>
</evidence>